<reference evidence="2" key="1">
    <citation type="submission" date="2021-02" db="EMBL/GenBank/DDBJ databases">
        <authorList>
            <person name="Dougan E. K."/>
            <person name="Rhodes N."/>
            <person name="Thang M."/>
            <person name="Chan C."/>
        </authorList>
    </citation>
    <scope>NUCLEOTIDE SEQUENCE</scope>
</reference>
<dbReference type="InterPro" id="IPR046341">
    <property type="entry name" value="SET_dom_sf"/>
</dbReference>
<feature type="region of interest" description="Disordered" evidence="1">
    <location>
        <begin position="459"/>
        <end position="478"/>
    </location>
</feature>
<dbReference type="SUPFAM" id="SSF82199">
    <property type="entry name" value="SET domain"/>
    <property type="match status" value="1"/>
</dbReference>
<dbReference type="PANTHER" id="PTHR13271">
    <property type="entry name" value="UNCHARACTERIZED PUTATIVE METHYLTRANSFERASE"/>
    <property type="match status" value="1"/>
</dbReference>
<gene>
    <name evidence="2" type="ORF">SNEC2469_LOCUS25144</name>
</gene>
<evidence type="ECO:0000313" key="3">
    <source>
        <dbReference type="Proteomes" id="UP000601435"/>
    </source>
</evidence>
<protein>
    <recommendedName>
        <fullName evidence="4">SET domain-containing protein</fullName>
    </recommendedName>
</protein>
<dbReference type="Proteomes" id="UP000601435">
    <property type="component" value="Unassembled WGS sequence"/>
</dbReference>
<comment type="caution">
    <text evidence="2">The sequence shown here is derived from an EMBL/GenBank/DDBJ whole genome shotgun (WGS) entry which is preliminary data.</text>
</comment>
<proteinExistence type="predicted"/>
<evidence type="ECO:0000256" key="1">
    <source>
        <dbReference type="SAM" id="MobiDB-lite"/>
    </source>
</evidence>
<dbReference type="Gene3D" id="3.90.1410.10">
    <property type="entry name" value="set domain protein methyltransferase, domain 1"/>
    <property type="match status" value="1"/>
</dbReference>
<dbReference type="GO" id="GO:0016279">
    <property type="term" value="F:protein-lysine N-methyltransferase activity"/>
    <property type="evidence" value="ECO:0007669"/>
    <property type="project" value="TreeGrafter"/>
</dbReference>
<sequence>MQSLPPQRPDTRRPSVGCQQAPLATLHSVRKAAAFGGLSLSNRSLLGLGTLALSASRLYKRRICPGVRSCKSDELQDLCTWLKQIGTKGVDDLRLDVSMKEGGGLAAFAKRDFAPGEVVCRVPEQGILVGEQQEGLLKEACLARALLREKELGSESFFAPYIRCLPTESALPSIHPYFWPPGLDIEELMVGSAHGRRVAREIFQEGCENVEKLVAAGISQQDARWALAIVDSRAFTFLPDSAEEQLALVPLVDILNTTTLFKDGVQLWQCSFEPQGSVRDGALLLAEGPVKAGEELLHLYGPNSSAMLWSIYGFLEDREGTENLFEICGLEVDVSATLADDPPKLRSAKLEALSRANVSERLLFELPGDAQMGGRMMPFARLLAGDSVEDVRRFADSLELVTPVQAGLARELSARRLVVAWLRKGLQDSFNASAAPLPESETHQMTELRRRVETLETLSLRGRSGDAEAMPKRGRPRG</sequence>
<keyword evidence="3" id="KW-1185">Reference proteome</keyword>
<evidence type="ECO:0008006" key="4">
    <source>
        <dbReference type="Google" id="ProtNLM"/>
    </source>
</evidence>
<organism evidence="2 3">
    <name type="scientific">Symbiodinium necroappetens</name>
    <dbReference type="NCBI Taxonomy" id="1628268"/>
    <lineage>
        <taxon>Eukaryota</taxon>
        <taxon>Sar</taxon>
        <taxon>Alveolata</taxon>
        <taxon>Dinophyceae</taxon>
        <taxon>Suessiales</taxon>
        <taxon>Symbiodiniaceae</taxon>
        <taxon>Symbiodinium</taxon>
    </lineage>
</organism>
<dbReference type="OrthoDB" id="341421at2759"/>
<dbReference type="CDD" id="cd10527">
    <property type="entry name" value="SET_LSMT"/>
    <property type="match status" value="1"/>
</dbReference>
<dbReference type="EMBL" id="CAJNJA010049209">
    <property type="protein sequence ID" value="CAE7836125.1"/>
    <property type="molecule type" value="Genomic_DNA"/>
</dbReference>
<dbReference type="InterPro" id="IPR050600">
    <property type="entry name" value="SETD3_SETD6_MTase"/>
</dbReference>
<evidence type="ECO:0000313" key="2">
    <source>
        <dbReference type="EMBL" id="CAE7836125.1"/>
    </source>
</evidence>
<dbReference type="AlphaFoldDB" id="A0A812ZR15"/>
<name>A0A812ZR15_9DINO</name>
<accession>A0A812ZR15</accession>